<dbReference type="OrthoDB" id="5292580at2"/>
<keyword evidence="2" id="KW-0732">Signal</keyword>
<accession>I0K7C8</accession>
<dbReference type="InterPro" id="IPR025245">
    <property type="entry name" value="DUF4197"/>
</dbReference>
<dbReference type="PATRIC" id="fig|1166018.3.peg.3768"/>
<dbReference type="Proteomes" id="UP000011058">
    <property type="component" value="Chromosome"/>
</dbReference>
<reference evidence="3 4" key="1">
    <citation type="journal article" date="2012" name="J. Bacteriol.">
        <title>Genome Sequence of Fibrella aestuarina BUZ 2T, a Filamentous Marine Bacterium.</title>
        <authorList>
            <person name="Filippini M."/>
            <person name="Qi W."/>
            <person name="Blom J."/>
            <person name="Goesmann A."/>
            <person name="Smits T.H."/>
            <person name="Bagheri H.C."/>
        </authorList>
    </citation>
    <scope>NUCLEOTIDE SEQUENCE [LARGE SCALE GENOMIC DNA]</scope>
    <source>
        <strain evidence="4">BUZ 2T</strain>
    </source>
</reference>
<protein>
    <recommendedName>
        <fullName evidence="5">DUF4197 domain-containing protein</fullName>
    </recommendedName>
</protein>
<name>I0K7C8_9BACT</name>
<keyword evidence="4" id="KW-1185">Reference proteome</keyword>
<evidence type="ECO:0000313" key="3">
    <source>
        <dbReference type="EMBL" id="CCH00031.1"/>
    </source>
</evidence>
<organism evidence="3 4">
    <name type="scientific">Fibrella aestuarina BUZ 2</name>
    <dbReference type="NCBI Taxonomy" id="1166018"/>
    <lineage>
        <taxon>Bacteria</taxon>
        <taxon>Pseudomonadati</taxon>
        <taxon>Bacteroidota</taxon>
        <taxon>Cytophagia</taxon>
        <taxon>Cytophagales</taxon>
        <taxon>Spirosomataceae</taxon>
        <taxon>Fibrella</taxon>
    </lineage>
</organism>
<dbReference type="HOGENOM" id="CLU_085032_1_0_10"/>
<dbReference type="STRING" id="1166018.FAES_2022"/>
<feature type="chain" id="PRO_5003629939" description="DUF4197 domain-containing protein" evidence="2">
    <location>
        <begin position="30"/>
        <end position="269"/>
    </location>
</feature>
<dbReference type="eggNOG" id="ENOG502Z7PK">
    <property type="taxonomic scope" value="Bacteria"/>
</dbReference>
<dbReference type="EMBL" id="HE796683">
    <property type="protein sequence ID" value="CCH00031.1"/>
    <property type="molecule type" value="Genomic_DNA"/>
</dbReference>
<gene>
    <name evidence="3" type="ORF">FAES_2022</name>
</gene>
<feature type="signal peptide" evidence="2">
    <location>
        <begin position="1"/>
        <end position="29"/>
    </location>
</feature>
<evidence type="ECO:0000313" key="4">
    <source>
        <dbReference type="Proteomes" id="UP000011058"/>
    </source>
</evidence>
<evidence type="ECO:0000256" key="2">
    <source>
        <dbReference type="SAM" id="SignalP"/>
    </source>
</evidence>
<proteinExistence type="predicted"/>
<evidence type="ECO:0000256" key="1">
    <source>
        <dbReference type="SAM" id="MobiDB-lite"/>
    </source>
</evidence>
<dbReference type="KEGG" id="fae:FAES_2022"/>
<dbReference type="Pfam" id="PF13852">
    <property type="entry name" value="DUF4197"/>
    <property type="match status" value="1"/>
</dbReference>
<dbReference type="RefSeq" id="WP_015331130.1">
    <property type="nucleotide sequence ID" value="NC_020054.1"/>
</dbReference>
<dbReference type="AlphaFoldDB" id="I0K7C8"/>
<feature type="region of interest" description="Disordered" evidence="1">
    <location>
        <begin position="28"/>
        <end position="48"/>
    </location>
</feature>
<sequence>MKTFYSATRPILLAAALLLTTGLTLSTQAQDTTSAPKPTETRRNPLGGLGKVLEKVLPPSNASGTSTGLTAVEIASGLKEALRVGIDKGATQASALDGFFKNNLIKILFPPEAQRIESRLRQLGFGKQVDQFVLALNRSAEDAAKRAKPVFWKAITQMSIQDAVGILRGSDNAATEYLRRTAGQQLVAEFTPIIDSTLQKNNATRYYNSLAGTYNKLPFVQPVNANLTEYATNKAVDGLFILVAQEEKKIRENPVARVSDILKRVFGSK</sequence>
<evidence type="ECO:0008006" key="5">
    <source>
        <dbReference type="Google" id="ProtNLM"/>
    </source>
</evidence>